<protein>
    <submittedName>
        <fullName evidence="7">FMN-binding protein</fullName>
    </submittedName>
</protein>
<dbReference type="PANTHER" id="PTHR36118:SF1">
    <property type="entry name" value="ION-TRANSLOCATING OXIDOREDUCTASE COMPLEX SUBUNIT G"/>
    <property type="match status" value="1"/>
</dbReference>
<keyword evidence="1" id="KW-0813">Transport</keyword>
<keyword evidence="5" id="KW-0249">Electron transport</keyword>
<keyword evidence="3" id="KW-0285">Flavoprotein</keyword>
<comment type="caution">
    <text evidence="7">The sequence shown here is derived from an EMBL/GenBank/DDBJ whole genome shotgun (WGS) entry which is preliminary data.</text>
</comment>
<reference evidence="8" key="1">
    <citation type="journal article" date="2019" name="Int. J. Syst. Evol. Microbiol.">
        <title>The Global Catalogue of Microorganisms (GCM) 10K type strain sequencing project: providing services to taxonomists for standard genome sequencing and annotation.</title>
        <authorList>
            <consortium name="The Broad Institute Genomics Platform"/>
            <consortium name="The Broad Institute Genome Sequencing Center for Infectious Disease"/>
            <person name="Wu L."/>
            <person name="Ma J."/>
        </authorList>
    </citation>
    <scope>NUCLEOTIDE SEQUENCE [LARGE SCALE GENOMIC DNA]</scope>
    <source>
        <strain evidence="8">KCTC 42585</strain>
    </source>
</reference>
<dbReference type="InterPro" id="IPR010209">
    <property type="entry name" value="Ion_transpt_RnfG/RsxG"/>
</dbReference>
<dbReference type="SMART" id="SM00900">
    <property type="entry name" value="FMN_bind"/>
    <property type="match status" value="1"/>
</dbReference>
<feature type="domain" description="FMN-binding" evidence="6">
    <location>
        <begin position="87"/>
        <end position="165"/>
    </location>
</feature>
<dbReference type="RefSeq" id="WP_380750940.1">
    <property type="nucleotide sequence ID" value="NZ_JBHULT010000008.1"/>
</dbReference>
<keyword evidence="8" id="KW-1185">Reference proteome</keyword>
<evidence type="ECO:0000313" key="8">
    <source>
        <dbReference type="Proteomes" id="UP001597468"/>
    </source>
</evidence>
<sequence>MKKLSILIALLMALPVILSFGIMKGLEKKIDREIKDEFEVSHYTHEGVEVSKELQQQMPSRVSNDNFFRLKSEGELLGYVYLNQAPSKTAEFDYLVIFDKDLAIARTKVLVYREEYGGEIGSRRWLRQFTGKSKAGELDNIAAISGATISVRSMKKAVKNILSSIEIMEQNSVL</sequence>
<dbReference type="Pfam" id="PF04205">
    <property type="entry name" value="FMN_bind"/>
    <property type="match status" value="1"/>
</dbReference>
<dbReference type="Proteomes" id="UP001597468">
    <property type="component" value="Unassembled WGS sequence"/>
</dbReference>
<evidence type="ECO:0000259" key="6">
    <source>
        <dbReference type="SMART" id="SM00900"/>
    </source>
</evidence>
<dbReference type="EMBL" id="JBHULT010000008">
    <property type="protein sequence ID" value="MFD2517883.1"/>
    <property type="molecule type" value="Genomic_DNA"/>
</dbReference>
<evidence type="ECO:0000256" key="2">
    <source>
        <dbReference type="ARBA" id="ARBA00022553"/>
    </source>
</evidence>
<keyword evidence="2" id="KW-0597">Phosphoprotein</keyword>
<name>A0ABW5IWW8_9FLAO</name>
<accession>A0ABW5IWW8</accession>
<organism evidence="7 8">
    <name type="scientific">Salinimicrobium flavum</name>
    <dbReference type="NCBI Taxonomy" id="1737065"/>
    <lineage>
        <taxon>Bacteria</taxon>
        <taxon>Pseudomonadati</taxon>
        <taxon>Bacteroidota</taxon>
        <taxon>Flavobacteriia</taxon>
        <taxon>Flavobacteriales</taxon>
        <taxon>Flavobacteriaceae</taxon>
        <taxon>Salinimicrobium</taxon>
    </lineage>
</organism>
<gene>
    <name evidence="7" type="ORF">ACFSTG_08270</name>
</gene>
<evidence type="ECO:0000313" key="7">
    <source>
        <dbReference type="EMBL" id="MFD2517883.1"/>
    </source>
</evidence>
<evidence type="ECO:0000256" key="3">
    <source>
        <dbReference type="ARBA" id="ARBA00022630"/>
    </source>
</evidence>
<keyword evidence="4" id="KW-0288">FMN</keyword>
<dbReference type="PANTHER" id="PTHR36118">
    <property type="entry name" value="ION-TRANSLOCATING OXIDOREDUCTASE COMPLEX SUBUNIT G"/>
    <property type="match status" value="1"/>
</dbReference>
<dbReference type="InterPro" id="IPR007329">
    <property type="entry name" value="FMN-bd"/>
</dbReference>
<evidence type="ECO:0000256" key="5">
    <source>
        <dbReference type="ARBA" id="ARBA00022982"/>
    </source>
</evidence>
<evidence type="ECO:0000256" key="4">
    <source>
        <dbReference type="ARBA" id="ARBA00022643"/>
    </source>
</evidence>
<evidence type="ECO:0000256" key="1">
    <source>
        <dbReference type="ARBA" id="ARBA00022448"/>
    </source>
</evidence>
<proteinExistence type="predicted"/>